<evidence type="ECO:0000313" key="2">
    <source>
        <dbReference type="Proteomes" id="UP000432350"/>
    </source>
</evidence>
<reference evidence="1 2" key="1">
    <citation type="submission" date="2019-10" db="EMBL/GenBank/DDBJ databases">
        <authorList>
            <person name="Karimi E."/>
        </authorList>
    </citation>
    <scope>NUCLEOTIDE SEQUENCE [LARGE SCALE GENOMIC DNA]</scope>
    <source>
        <strain evidence="1">Sphingobacterium sp. 8BC</strain>
    </source>
</reference>
<name>A0A654D910_SPHMU</name>
<dbReference type="EMBL" id="CABWMV010000024">
    <property type="protein sequence ID" value="VXD01898.1"/>
    <property type="molecule type" value="Genomic_DNA"/>
</dbReference>
<gene>
    <name evidence="1" type="ORF">SPHINGO8BC_51767</name>
</gene>
<accession>A0A654D910</accession>
<organism evidence="1 2">
    <name type="scientific">Sphingobacterium multivorum</name>
    <dbReference type="NCBI Taxonomy" id="28454"/>
    <lineage>
        <taxon>Bacteria</taxon>
        <taxon>Pseudomonadati</taxon>
        <taxon>Bacteroidota</taxon>
        <taxon>Sphingobacteriia</taxon>
        <taxon>Sphingobacteriales</taxon>
        <taxon>Sphingobacteriaceae</taxon>
        <taxon>Sphingobacterium</taxon>
    </lineage>
</organism>
<evidence type="ECO:0000313" key="1">
    <source>
        <dbReference type="EMBL" id="VXD01898.1"/>
    </source>
</evidence>
<sequence length="39" mass="4307">MSFKGYAGLAVMLCEKSALNSVLELRRSEGAWSKFIKGK</sequence>
<proteinExistence type="predicted"/>
<dbReference type="AlphaFoldDB" id="A0A654D910"/>
<dbReference type="Proteomes" id="UP000432350">
    <property type="component" value="Unassembled WGS sequence"/>
</dbReference>
<protein>
    <submittedName>
        <fullName evidence="1">Uncharacterized protein</fullName>
    </submittedName>
</protein>